<evidence type="ECO:0000256" key="1">
    <source>
        <dbReference type="SAM" id="SignalP"/>
    </source>
</evidence>
<organism evidence="2 3">
    <name type="scientific">Sphingomonas arvum</name>
    <dbReference type="NCBI Taxonomy" id="2992113"/>
    <lineage>
        <taxon>Bacteria</taxon>
        <taxon>Pseudomonadati</taxon>
        <taxon>Pseudomonadota</taxon>
        <taxon>Alphaproteobacteria</taxon>
        <taxon>Sphingomonadales</taxon>
        <taxon>Sphingomonadaceae</taxon>
        <taxon>Sphingomonas</taxon>
    </lineage>
</organism>
<gene>
    <name evidence="2" type="ORF">OMW55_07825</name>
</gene>
<comment type="caution">
    <text evidence="2">The sequence shown here is derived from an EMBL/GenBank/DDBJ whole genome shotgun (WGS) entry which is preliminary data.</text>
</comment>
<dbReference type="RefSeq" id="WP_264882187.1">
    <property type="nucleotide sequence ID" value="NZ_JAPDOB010000002.1"/>
</dbReference>
<evidence type="ECO:0000313" key="2">
    <source>
        <dbReference type="EMBL" id="MCW3797710.1"/>
    </source>
</evidence>
<dbReference type="Proteomes" id="UP001526246">
    <property type="component" value="Unassembled WGS sequence"/>
</dbReference>
<sequence length="176" mass="18002">MALERSPVRNRQRRGGSRLPRLLLALAAAGLTPAPAAAQEKFIKIGNLVDYNFGLITNLSANQSMARDICVYSAKATPGYNVRASGSGAGGAFTLTGAGSTLGYEVQWAALPGRTTGTILQPNVTLSGLTTNATQANCSSGPLASASLIVMLRATSLQAALSGTYTGTLTVIVSAE</sequence>
<accession>A0ABT3JG21</accession>
<proteinExistence type="predicted"/>
<feature type="chain" id="PRO_5046585893" evidence="1">
    <location>
        <begin position="39"/>
        <end position="176"/>
    </location>
</feature>
<evidence type="ECO:0000313" key="3">
    <source>
        <dbReference type="Proteomes" id="UP001526246"/>
    </source>
</evidence>
<feature type="signal peptide" evidence="1">
    <location>
        <begin position="1"/>
        <end position="38"/>
    </location>
</feature>
<keyword evidence="3" id="KW-1185">Reference proteome</keyword>
<keyword evidence="1" id="KW-0732">Signal</keyword>
<reference evidence="2 3" key="1">
    <citation type="submission" date="2022-10" db="EMBL/GenBank/DDBJ databases">
        <title>Sphingomonas sp.</title>
        <authorList>
            <person name="Jin C."/>
        </authorList>
    </citation>
    <scope>NUCLEOTIDE SEQUENCE [LARGE SCALE GENOMIC DNA]</scope>
    <source>
        <strain evidence="2 3">BN140010</strain>
    </source>
</reference>
<name>A0ABT3JG21_9SPHN</name>
<dbReference type="EMBL" id="JAPDOB010000002">
    <property type="protein sequence ID" value="MCW3797710.1"/>
    <property type="molecule type" value="Genomic_DNA"/>
</dbReference>
<protein>
    <submittedName>
        <fullName evidence="2">Uncharacterized protein</fullName>
    </submittedName>
</protein>